<dbReference type="SUPFAM" id="SSF51905">
    <property type="entry name" value="FAD/NAD(P)-binding domain"/>
    <property type="match status" value="1"/>
</dbReference>
<name>A0A8S4QQA8_9NEOP</name>
<evidence type="ECO:0000256" key="1">
    <source>
        <dbReference type="ARBA" id="ARBA00010790"/>
    </source>
</evidence>
<dbReference type="PANTHER" id="PTHR11552:SF227">
    <property type="entry name" value="GLUCOSE DEHYDROGENASE [FAD, QUINONE]-LIKE PROTEIN"/>
    <property type="match status" value="1"/>
</dbReference>
<sequence>VLLLEAGPEEPEVTQVPGFFTALAGSNLDWKYTTESNGKSCLAFPEGKCGWPRGKTMGGSTAINAMAYVRGNKADYDEWALMGNEGWSYDDVSALVFSCRRRVLSISYPQGISERYEEFPDIESLSNQFPSP</sequence>
<dbReference type="Gene3D" id="3.50.50.60">
    <property type="entry name" value="FAD/NAD(P)-binding domain"/>
    <property type="match status" value="1"/>
</dbReference>
<protein>
    <submittedName>
        <fullName evidence="3">Jg26089 protein</fullName>
    </submittedName>
</protein>
<dbReference type="PANTHER" id="PTHR11552">
    <property type="entry name" value="GLUCOSE-METHANOL-CHOLINE GMC OXIDOREDUCTASE"/>
    <property type="match status" value="1"/>
</dbReference>
<evidence type="ECO:0000313" key="4">
    <source>
        <dbReference type="Proteomes" id="UP000838756"/>
    </source>
</evidence>
<dbReference type="Proteomes" id="UP000838756">
    <property type="component" value="Unassembled WGS sequence"/>
</dbReference>
<evidence type="ECO:0000259" key="2">
    <source>
        <dbReference type="Pfam" id="PF00732"/>
    </source>
</evidence>
<proteinExistence type="inferred from homology"/>
<comment type="caution">
    <text evidence="3">The sequence shown here is derived from an EMBL/GenBank/DDBJ whole genome shotgun (WGS) entry which is preliminary data.</text>
</comment>
<dbReference type="GO" id="GO:0016614">
    <property type="term" value="F:oxidoreductase activity, acting on CH-OH group of donors"/>
    <property type="evidence" value="ECO:0007669"/>
    <property type="project" value="InterPro"/>
</dbReference>
<dbReference type="InterPro" id="IPR012132">
    <property type="entry name" value="GMC_OxRdtase"/>
</dbReference>
<dbReference type="Gene3D" id="3.30.560.10">
    <property type="entry name" value="Glucose Oxidase, domain 3"/>
    <property type="match status" value="1"/>
</dbReference>
<feature type="non-terminal residue" evidence="3">
    <location>
        <position position="132"/>
    </location>
</feature>
<feature type="domain" description="Glucose-methanol-choline oxidoreductase N-terminal" evidence="2">
    <location>
        <begin position="38"/>
        <end position="96"/>
    </location>
</feature>
<reference evidence="3" key="1">
    <citation type="submission" date="2022-03" db="EMBL/GenBank/DDBJ databases">
        <authorList>
            <person name="Lindestad O."/>
        </authorList>
    </citation>
    <scope>NUCLEOTIDE SEQUENCE</scope>
</reference>
<accession>A0A8S4QQA8</accession>
<comment type="similarity">
    <text evidence="1">Belongs to the GMC oxidoreductase family.</text>
</comment>
<dbReference type="InterPro" id="IPR036188">
    <property type="entry name" value="FAD/NAD-bd_sf"/>
</dbReference>
<dbReference type="EMBL" id="CAKXAJ010014655">
    <property type="protein sequence ID" value="CAH2216247.1"/>
    <property type="molecule type" value="Genomic_DNA"/>
</dbReference>
<evidence type="ECO:0000313" key="3">
    <source>
        <dbReference type="EMBL" id="CAH2216247.1"/>
    </source>
</evidence>
<gene>
    <name evidence="3" type="primary">jg26089</name>
    <name evidence="3" type="ORF">PAEG_LOCUS4304</name>
</gene>
<dbReference type="AlphaFoldDB" id="A0A8S4QQA8"/>
<dbReference type="InterPro" id="IPR000172">
    <property type="entry name" value="GMC_OxRdtase_N"/>
</dbReference>
<keyword evidence="4" id="KW-1185">Reference proteome</keyword>
<organism evidence="3 4">
    <name type="scientific">Pararge aegeria aegeria</name>
    <dbReference type="NCBI Taxonomy" id="348720"/>
    <lineage>
        <taxon>Eukaryota</taxon>
        <taxon>Metazoa</taxon>
        <taxon>Ecdysozoa</taxon>
        <taxon>Arthropoda</taxon>
        <taxon>Hexapoda</taxon>
        <taxon>Insecta</taxon>
        <taxon>Pterygota</taxon>
        <taxon>Neoptera</taxon>
        <taxon>Endopterygota</taxon>
        <taxon>Lepidoptera</taxon>
        <taxon>Glossata</taxon>
        <taxon>Ditrysia</taxon>
        <taxon>Papilionoidea</taxon>
        <taxon>Nymphalidae</taxon>
        <taxon>Satyrinae</taxon>
        <taxon>Satyrini</taxon>
        <taxon>Parargina</taxon>
        <taxon>Pararge</taxon>
    </lineage>
</organism>
<dbReference type="Pfam" id="PF00732">
    <property type="entry name" value="GMC_oxred_N"/>
    <property type="match status" value="1"/>
</dbReference>
<dbReference type="GO" id="GO:0050660">
    <property type="term" value="F:flavin adenine dinucleotide binding"/>
    <property type="evidence" value="ECO:0007669"/>
    <property type="project" value="InterPro"/>
</dbReference>
<dbReference type="OrthoDB" id="6928179at2759"/>